<dbReference type="GO" id="GO:0003856">
    <property type="term" value="F:3-dehydroquinate synthase activity"/>
    <property type="evidence" value="ECO:0007669"/>
    <property type="project" value="InterPro"/>
</dbReference>
<evidence type="ECO:0000313" key="5">
    <source>
        <dbReference type="EMBL" id="KAF9604133.1"/>
    </source>
</evidence>
<dbReference type="Gene3D" id="2.130.10.10">
    <property type="entry name" value="YVTN repeat-like/Quinoprotein amine dehydrogenase"/>
    <property type="match status" value="1"/>
</dbReference>
<dbReference type="InterPro" id="IPR015943">
    <property type="entry name" value="WD40/YVTN_repeat-like_dom_sf"/>
</dbReference>
<evidence type="ECO:0000259" key="4">
    <source>
        <dbReference type="Pfam" id="PF26558"/>
    </source>
</evidence>
<dbReference type="InterPro" id="IPR051179">
    <property type="entry name" value="WD_repeat_multifunction"/>
</dbReference>
<evidence type="ECO:0000313" key="6">
    <source>
        <dbReference type="Proteomes" id="UP000631114"/>
    </source>
</evidence>
<dbReference type="SUPFAM" id="SSF50978">
    <property type="entry name" value="WD40 repeat-like"/>
    <property type="match status" value="1"/>
</dbReference>
<dbReference type="GO" id="GO:0009073">
    <property type="term" value="P:aromatic amino acid family biosynthetic process"/>
    <property type="evidence" value="ECO:0007669"/>
    <property type="project" value="InterPro"/>
</dbReference>
<dbReference type="Pfam" id="PF26558">
    <property type="entry name" value="DHQS_2nd"/>
    <property type="match status" value="1"/>
</dbReference>
<dbReference type="PANTHER" id="PTHR19857:SF8">
    <property type="entry name" value="ANGIO-ASSOCIATED MIGRATORY CELL PROTEIN"/>
    <property type="match status" value="1"/>
</dbReference>
<reference evidence="5 6" key="1">
    <citation type="submission" date="2020-10" db="EMBL/GenBank/DDBJ databases">
        <title>The Coptis chinensis genome and diversification of protoberbering-type alkaloids.</title>
        <authorList>
            <person name="Wang B."/>
            <person name="Shu S."/>
            <person name="Song C."/>
            <person name="Liu Y."/>
        </authorList>
    </citation>
    <scope>NUCLEOTIDE SEQUENCE [LARGE SCALE GENOMIC DNA]</scope>
    <source>
        <strain evidence="5">HL-2020</strain>
        <tissue evidence="5">Leaf</tissue>
    </source>
</reference>
<dbReference type="InterPro" id="IPR036322">
    <property type="entry name" value="WD40_repeat_dom_sf"/>
</dbReference>
<comment type="caution">
    <text evidence="5">The sequence shown here is derived from an EMBL/GenBank/DDBJ whole genome shotgun (WGS) entry which is preliminary data.</text>
</comment>
<dbReference type="OrthoDB" id="10261640at2759"/>
<evidence type="ECO:0000256" key="1">
    <source>
        <dbReference type="ARBA" id="ARBA00022574"/>
    </source>
</evidence>
<dbReference type="EMBL" id="JADFTS010000005">
    <property type="protein sequence ID" value="KAF9604133.1"/>
    <property type="molecule type" value="Genomic_DNA"/>
</dbReference>
<proteinExistence type="predicted"/>
<protein>
    <recommendedName>
        <fullName evidence="4">3-dehydroquinate synthase C-terminal domain-containing protein</fullName>
    </recommendedName>
</protein>
<keyword evidence="6" id="KW-1185">Reference proteome</keyword>
<dbReference type="AlphaFoldDB" id="A0A835LQB3"/>
<dbReference type="PROSITE" id="PS50294">
    <property type="entry name" value="WD_REPEATS_REGION"/>
    <property type="match status" value="1"/>
</dbReference>
<dbReference type="Proteomes" id="UP000631114">
    <property type="component" value="Unassembled WGS sequence"/>
</dbReference>
<evidence type="ECO:0000256" key="2">
    <source>
        <dbReference type="ARBA" id="ARBA00022737"/>
    </source>
</evidence>
<accession>A0A835LQB3</accession>
<keyword evidence="2" id="KW-0677">Repeat</keyword>
<dbReference type="GO" id="GO:0016491">
    <property type="term" value="F:oxidoreductase activity"/>
    <property type="evidence" value="ECO:0007669"/>
    <property type="project" value="InterPro"/>
</dbReference>
<gene>
    <name evidence="5" type="ORF">IFM89_002808</name>
</gene>
<sequence length="282" mass="30984">MDDRVCVDLCALMRPSKGLLGPIHAYVSVPGGRTSYLSELQAGKEVLVVDQCGRKRTEIVGRVKIEKRPLILVEAKNSSDNQTLYSILLQNVETVGLVCPSRGNGYMKMVIPVTTLEVGDEVMLRVQGSLKCTLEGPGGGIELVRWHPRGYVVLAGSEDSTAWMWNGDKNVFLNMFSGHSNTVTCGDFTRDGKMVCTGSEDASLRIWNPRNGECVHVVRDHPYHTEADRECFPPWKAPRVKTLIVLIFADLPSAFTEAVMGGVICSAEGICMHTTDAWMHCA</sequence>
<dbReference type="SMART" id="SM00320">
    <property type="entry name" value="WD40"/>
    <property type="match status" value="2"/>
</dbReference>
<feature type="domain" description="3-dehydroquinate synthase C-terminal" evidence="4">
    <location>
        <begin position="21"/>
        <end position="128"/>
    </location>
</feature>
<feature type="repeat" description="WD" evidence="3">
    <location>
        <begin position="176"/>
        <end position="217"/>
    </location>
</feature>
<dbReference type="InterPro" id="IPR056179">
    <property type="entry name" value="DHQS_C"/>
</dbReference>
<name>A0A835LQB3_9MAGN</name>
<evidence type="ECO:0000256" key="3">
    <source>
        <dbReference type="PROSITE-ProRule" id="PRU00221"/>
    </source>
</evidence>
<feature type="repeat" description="WD" evidence="3">
    <location>
        <begin position="134"/>
        <end position="166"/>
    </location>
</feature>
<dbReference type="Pfam" id="PF00400">
    <property type="entry name" value="WD40"/>
    <property type="match status" value="2"/>
</dbReference>
<keyword evidence="1 3" id="KW-0853">WD repeat</keyword>
<dbReference type="InterPro" id="IPR001680">
    <property type="entry name" value="WD40_rpt"/>
</dbReference>
<dbReference type="PANTHER" id="PTHR19857">
    <property type="entry name" value="MITOCHONDRIAL DIVISION PROTEIN 1-RELATED"/>
    <property type="match status" value="1"/>
</dbReference>
<dbReference type="PROSITE" id="PS50082">
    <property type="entry name" value="WD_REPEATS_2"/>
    <property type="match status" value="2"/>
</dbReference>
<organism evidence="5 6">
    <name type="scientific">Coptis chinensis</name>
    <dbReference type="NCBI Taxonomy" id="261450"/>
    <lineage>
        <taxon>Eukaryota</taxon>
        <taxon>Viridiplantae</taxon>
        <taxon>Streptophyta</taxon>
        <taxon>Embryophyta</taxon>
        <taxon>Tracheophyta</taxon>
        <taxon>Spermatophyta</taxon>
        <taxon>Magnoliopsida</taxon>
        <taxon>Ranunculales</taxon>
        <taxon>Ranunculaceae</taxon>
        <taxon>Coptidoideae</taxon>
        <taxon>Coptis</taxon>
    </lineage>
</organism>